<feature type="transmembrane region" description="Helical" evidence="6">
    <location>
        <begin position="111"/>
        <end position="130"/>
    </location>
</feature>
<evidence type="ECO:0000313" key="7">
    <source>
        <dbReference type="EMBL" id="SHG83446.1"/>
    </source>
</evidence>
<feature type="transmembrane region" description="Helical" evidence="6">
    <location>
        <begin position="166"/>
        <end position="188"/>
    </location>
</feature>
<dbReference type="PANTHER" id="PTHR13929:SF0">
    <property type="entry name" value="UBIA PRENYLTRANSFERASE DOMAIN-CONTAINING PROTEIN 1"/>
    <property type="match status" value="1"/>
</dbReference>
<dbReference type="PANTHER" id="PTHR13929">
    <property type="entry name" value="1,4-DIHYDROXY-2-NAPHTHOATE OCTAPRENYLTRANSFERASE"/>
    <property type="match status" value="1"/>
</dbReference>
<evidence type="ECO:0000256" key="2">
    <source>
        <dbReference type="ARBA" id="ARBA00022679"/>
    </source>
</evidence>
<dbReference type="OrthoDB" id="26687at2157"/>
<keyword evidence="4 6" id="KW-1133">Transmembrane helix</keyword>
<evidence type="ECO:0000313" key="8">
    <source>
        <dbReference type="Proteomes" id="UP000184357"/>
    </source>
</evidence>
<feature type="transmembrane region" description="Helical" evidence="6">
    <location>
        <begin position="142"/>
        <end position="160"/>
    </location>
</feature>
<evidence type="ECO:0000256" key="6">
    <source>
        <dbReference type="SAM" id="Phobius"/>
    </source>
</evidence>
<feature type="transmembrane region" description="Helical" evidence="6">
    <location>
        <begin position="209"/>
        <end position="227"/>
    </location>
</feature>
<evidence type="ECO:0000256" key="5">
    <source>
        <dbReference type="ARBA" id="ARBA00023136"/>
    </source>
</evidence>
<dbReference type="InterPro" id="IPR026046">
    <property type="entry name" value="UBIAD1"/>
</dbReference>
<accession>A0A1M5N1K1</accession>
<evidence type="ECO:0000256" key="1">
    <source>
        <dbReference type="ARBA" id="ARBA00004651"/>
    </source>
</evidence>
<dbReference type="Proteomes" id="UP000184357">
    <property type="component" value="Unassembled WGS sequence"/>
</dbReference>
<protein>
    <submittedName>
        <fullName evidence="7">1,4-dihydroxy-2-naphthoate octaprenyltransferase</fullName>
    </submittedName>
</protein>
<feature type="transmembrane region" description="Helical" evidence="6">
    <location>
        <begin position="85"/>
        <end position="105"/>
    </location>
</feature>
<dbReference type="AlphaFoldDB" id="A0A1M5N1K1"/>
<dbReference type="Pfam" id="PF01040">
    <property type="entry name" value="UbiA"/>
    <property type="match status" value="1"/>
</dbReference>
<keyword evidence="5 6" id="KW-0472">Membrane</keyword>
<proteinExistence type="predicted"/>
<comment type="subcellular location">
    <subcellularLocation>
        <location evidence="1">Cell membrane</location>
        <topology evidence="1">Multi-pass membrane protein</topology>
    </subcellularLocation>
</comment>
<dbReference type="GO" id="GO:0004659">
    <property type="term" value="F:prenyltransferase activity"/>
    <property type="evidence" value="ECO:0007669"/>
    <property type="project" value="InterPro"/>
</dbReference>
<dbReference type="CDD" id="cd13962">
    <property type="entry name" value="PT_UbiA_UBIAD1"/>
    <property type="match status" value="1"/>
</dbReference>
<dbReference type="GO" id="GO:0009234">
    <property type="term" value="P:menaquinone biosynthetic process"/>
    <property type="evidence" value="ECO:0007669"/>
    <property type="project" value="TreeGrafter"/>
</dbReference>
<feature type="transmembrane region" description="Helical" evidence="6">
    <location>
        <begin position="30"/>
        <end position="51"/>
    </location>
</feature>
<keyword evidence="3 6" id="KW-0812">Transmembrane</keyword>
<keyword evidence="2 7" id="KW-0808">Transferase</keyword>
<dbReference type="STRING" id="43928.SAMN05443636_1229"/>
<dbReference type="GO" id="GO:0042371">
    <property type="term" value="P:vitamin K biosynthetic process"/>
    <property type="evidence" value="ECO:0007669"/>
    <property type="project" value="TreeGrafter"/>
</dbReference>
<evidence type="ECO:0000256" key="3">
    <source>
        <dbReference type="ARBA" id="ARBA00022692"/>
    </source>
</evidence>
<dbReference type="RefSeq" id="WP_079991514.1">
    <property type="nucleotide sequence ID" value="NZ_FQWV01000002.1"/>
</dbReference>
<feature type="transmembrane region" description="Helical" evidence="6">
    <location>
        <begin position="263"/>
        <end position="285"/>
    </location>
</feature>
<name>A0A1M5N1K1_9EURY</name>
<feature type="transmembrane region" description="Helical" evidence="6">
    <location>
        <begin position="233"/>
        <end position="251"/>
    </location>
</feature>
<organism evidence="7 8">
    <name type="scientific">Halobaculum gomorrense</name>
    <dbReference type="NCBI Taxonomy" id="43928"/>
    <lineage>
        <taxon>Archaea</taxon>
        <taxon>Methanobacteriati</taxon>
        <taxon>Methanobacteriota</taxon>
        <taxon>Stenosarchaea group</taxon>
        <taxon>Halobacteria</taxon>
        <taxon>Halobacteriales</taxon>
        <taxon>Haloferacaceae</taxon>
        <taxon>Halobaculum</taxon>
    </lineage>
</organism>
<reference evidence="7 8" key="1">
    <citation type="submission" date="2016-11" db="EMBL/GenBank/DDBJ databases">
        <authorList>
            <person name="Jaros S."/>
            <person name="Januszkiewicz K."/>
            <person name="Wedrychowicz H."/>
        </authorList>
    </citation>
    <scope>NUCLEOTIDE SEQUENCE [LARGE SCALE GENOMIC DNA]</scope>
    <source>
        <strain evidence="7 8">DSM 9297</strain>
    </source>
</reference>
<dbReference type="InterPro" id="IPR000537">
    <property type="entry name" value="UbiA_prenyltransferase"/>
</dbReference>
<dbReference type="GO" id="GO:0005886">
    <property type="term" value="C:plasma membrane"/>
    <property type="evidence" value="ECO:0007669"/>
    <property type="project" value="UniProtKB-SubCell"/>
</dbReference>
<gene>
    <name evidence="7" type="ORF">SAMN05443636_1229</name>
</gene>
<keyword evidence="8" id="KW-1185">Reference proteome</keyword>
<feature type="transmembrane region" description="Helical" evidence="6">
    <location>
        <begin position="7"/>
        <end position="24"/>
    </location>
</feature>
<sequence length="288" mass="29723">MTRPSQVLLIVVVYWLGVAIALARGGSFDAVAVAAGAGATVATAVTVHYANEYADYDTDRRTERTPFSGGSGALVDLDVPDPRRFAWRATVVSGVVAVAAVLAVGAVGVSLATQASLLAVFGLGWAYSLPPVRLIARGVGEATNVLLGALVLPLAGYATVASPDAVAVLALAPFAWLVVPNLLATHYADREADAATGKRTLAVRLSVSQVRRLGVVFAAGYPVLVAVVSLVGLFPSVVVVAHVLAVLPAAWTARTLTRRRSPLPAVAAMVTLAATTSLAWTWTWLAHA</sequence>
<dbReference type="EMBL" id="FQWV01000002">
    <property type="protein sequence ID" value="SHG83446.1"/>
    <property type="molecule type" value="Genomic_DNA"/>
</dbReference>
<evidence type="ECO:0000256" key="4">
    <source>
        <dbReference type="ARBA" id="ARBA00022989"/>
    </source>
</evidence>